<protein>
    <submittedName>
        <fullName evidence="3">Uncharacterized protein</fullName>
    </submittedName>
</protein>
<keyword evidence="2" id="KW-0812">Transmembrane</keyword>
<dbReference type="EMBL" id="DVHL01000028">
    <property type="protein sequence ID" value="HIR65903.1"/>
    <property type="molecule type" value="Genomic_DNA"/>
</dbReference>
<keyword evidence="2" id="KW-1133">Transmembrane helix</keyword>
<sequence>MKKKKVVIITRRKPTSQQTSKPLPKPKTLSAEAEAVLVPETQQGVFVEGQTVEETRNVAQSIAVDKTSEGVLPKQEGNNEIDANGSAATDAETAVEETDRTQDATNADTHNAEEQVSQPAEEAVSSDTLEEASADTTEEARDVLQNAPQTQSVASESETVHETKAQALQEESAVAQTPSATEKGNTSAVEEATPATTAAVAQKTAGEGTLPNALNGTSRGFSEKMAEAGYITGRRYDAVKNAFLSYVTATKKPRAVASRINRSGETFGIGKKILGRLRIVGGYLRLFLPLDPKQFNADKYHHRDMSEVARYAKYPLMIKLSSDRQTKYAEELIDVVMSQNGLVKNPDYREKDQADIFKKSRTKKVAASAAPSQQEVAVVALPDEKPSKDVNFDNSENVKLPRNAYVVDKSGYRVGKVRKSVWKDNDDNFVGKFVKQGKAVFVSDSERHFAYLDKQNNVLSMQNAYVATLKRRPSLALWAILLALLFLMTSVLCVFVIVKSVSDYVPTLFIASKDGTSWQETENLPIFYQKQFGDTTVVPGATGKYRFVFQNKNADALEFSLAFSETNQYGINMLYRLKRDGAYISDENNFVTAEQLSQQTLSIEANSSTIFELEWQWQHNDATDTVAGENSATYSLHIAFTAWVKR</sequence>
<gene>
    <name evidence="3" type="ORF">IAC95_03350</name>
</gene>
<comment type="caution">
    <text evidence="3">The sequence shown here is derived from an EMBL/GenBank/DDBJ whole genome shotgun (WGS) entry which is preliminary data.</text>
</comment>
<feature type="compositionally biased region" description="Polar residues" evidence="1">
    <location>
        <begin position="174"/>
        <end position="185"/>
    </location>
</feature>
<dbReference type="AlphaFoldDB" id="A0A9D1J7Z5"/>
<feature type="compositionally biased region" description="Basic residues" evidence="1">
    <location>
        <begin position="1"/>
        <end position="14"/>
    </location>
</feature>
<feature type="compositionally biased region" description="Polar residues" evidence="1">
    <location>
        <begin position="103"/>
        <end position="118"/>
    </location>
</feature>
<evidence type="ECO:0000256" key="2">
    <source>
        <dbReference type="SAM" id="Phobius"/>
    </source>
</evidence>
<keyword evidence="2" id="KW-0472">Membrane</keyword>
<evidence type="ECO:0000256" key="1">
    <source>
        <dbReference type="SAM" id="MobiDB-lite"/>
    </source>
</evidence>
<organism evidence="3 4">
    <name type="scientific">Candidatus Fimimonas gallinarum</name>
    <dbReference type="NCBI Taxonomy" id="2840821"/>
    <lineage>
        <taxon>Bacteria</taxon>
        <taxon>Pseudomonadati</taxon>
        <taxon>Myxococcota</taxon>
        <taxon>Myxococcia</taxon>
        <taxon>Myxococcales</taxon>
        <taxon>Cystobacterineae</taxon>
        <taxon>Myxococcaceae</taxon>
        <taxon>Myxococcaceae incertae sedis</taxon>
        <taxon>Candidatus Fimimonas</taxon>
    </lineage>
</organism>
<feature type="compositionally biased region" description="Low complexity" evidence="1">
    <location>
        <begin position="186"/>
        <end position="205"/>
    </location>
</feature>
<evidence type="ECO:0000313" key="3">
    <source>
        <dbReference type="EMBL" id="HIR65903.1"/>
    </source>
</evidence>
<feature type="region of interest" description="Disordered" evidence="1">
    <location>
        <begin position="1"/>
        <end position="28"/>
    </location>
</feature>
<feature type="region of interest" description="Disordered" evidence="1">
    <location>
        <begin position="64"/>
        <end position="219"/>
    </location>
</feature>
<reference evidence="3" key="2">
    <citation type="journal article" date="2021" name="PeerJ">
        <title>Extensive microbial diversity within the chicken gut microbiome revealed by metagenomics and culture.</title>
        <authorList>
            <person name="Gilroy R."/>
            <person name="Ravi A."/>
            <person name="Getino M."/>
            <person name="Pursley I."/>
            <person name="Horton D.L."/>
            <person name="Alikhan N.F."/>
            <person name="Baker D."/>
            <person name="Gharbi K."/>
            <person name="Hall N."/>
            <person name="Watson M."/>
            <person name="Adriaenssens E.M."/>
            <person name="Foster-Nyarko E."/>
            <person name="Jarju S."/>
            <person name="Secka A."/>
            <person name="Antonio M."/>
            <person name="Oren A."/>
            <person name="Chaudhuri R.R."/>
            <person name="La Ragione R."/>
            <person name="Hildebrand F."/>
            <person name="Pallen M.J."/>
        </authorList>
    </citation>
    <scope>NUCLEOTIDE SEQUENCE</scope>
    <source>
        <strain evidence="3">CHK121-14286</strain>
    </source>
</reference>
<accession>A0A9D1J7Z5</accession>
<feature type="compositionally biased region" description="Acidic residues" evidence="1">
    <location>
        <begin position="128"/>
        <end position="137"/>
    </location>
</feature>
<reference evidence="3" key="1">
    <citation type="submission" date="2020-10" db="EMBL/GenBank/DDBJ databases">
        <authorList>
            <person name="Gilroy R."/>
        </authorList>
    </citation>
    <scope>NUCLEOTIDE SEQUENCE</scope>
    <source>
        <strain evidence="3">CHK121-14286</strain>
    </source>
</reference>
<evidence type="ECO:0000313" key="4">
    <source>
        <dbReference type="Proteomes" id="UP000824200"/>
    </source>
</evidence>
<name>A0A9D1J7Z5_9BACT</name>
<dbReference type="Proteomes" id="UP000824200">
    <property type="component" value="Unassembled WGS sequence"/>
</dbReference>
<feature type="compositionally biased region" description="Polar residues" evidence="1">
    <location>
        <begin position="146"/>
        <end position="157"/>
    </location>
</feature>
<proteinExistence type="predicted"/>
<feature type="transmembrane region" description="Helical" evidence="2">
    <location>
        <begin position="475"/>
        <end position="498"/>
    </location>
</feature>